<evidence type="ECO:0000313" key="10">
    <source>
        <dbReference type="Proteomes" id="UP001590950"/>
    </source>
</evidence>
<evidence type="ECO:0000256" key="7">
    <source>
        <dbReference type="SAM" id="Phobius"/>
    </source>
</evidence>
<feature type="domain" description="Rhodopsin" evidence="8">
    <location>
        <begin position="41"/>
        <end position="280"/>
    </location>
</feature>
<protein>
    <recommendedName>
        <fullName evidence="8">Rhodopsin domain-containing protein</fullName>
    </recommendedName>
</protein>
<dbReference type="InterPro" id="IPR049326">
    <property type="entry name" value="Rhodopsin_dom_fungi"/>
</dbReference>
<feature type="transmembrane region" description="Helical" evidence="7">
    <location>
        <begin position="105"/>
        <end position="125"/>
    </location>
</feature>
<keyword evidence="3 7" id="KW-1133">Transmembrane helix</keyword>
<evidence type="ECO:0000313" key="9">
    <source>
        <dbReference type="EMBL" id="KAL2037250.1"/>
    </source>
</evidence>
<name>A0ABR3ZUH3_9LECA</name>
<feature type="transmembrane region" description="Helical" evidence="7">
    <location>
        <begin position="217"/>
        <end position="238"/>
    </location>
</feature>
<feature type="region of interest" description="Disordered" evidence="6">
    <location>
        <begin position="307"/>
        <end position="332"/>
    </location>
</feature>
<feature type="transmembrane region" description="Helical" evidence="7">
    <location>
        <begin position="20"/>
        <end position="44"/>
    </location>
</feature>
<evidence type="ECO:0000256" key="1">
    <source>
        <dbReference type="ARBA" id="ARBA00004141"/>
    </source>
</evidence>
<comment type="caution">
    <text evidence="9">The sequence shown here is derived from an EMBL/GenBank/DDBJ whole genome shotgun (WGS) entry which is preliminary data.</text>
</comment>
<gene>
    <name evidence="9" type="ORF">N7G274_009939</name>
</gene>
<evidence type="ECO:0000256" key="2">
    <source>
        <dbReference type="ARBA" id="ARBA00022692"/>
    </source>
</evidence>
<evidence type="ECO:0000259" key="8">
    <source>
        <dbReference type="Pfam" id="PF20684"/>
    </source>
</evidence>
<evidence type="ECO:0000256" key="4">
    <source>
        <dbReference type="ARBA" id="ARBA00023136"/>
    </source>
</evidence>
<keyword evidence="2 7" id="KW-0812">Transmembrane</keyword>
<feature type="transmembrane region" description="Helical" evidence="7">
    <location>
        <begin position="56"/>
        <end position="74"/>
    </location>
</feature>
<proteinExistence type="inferred from homology"/>
<evidence type="ECO:0000256" key="6">
    <source>
        <dbReference type="SAM" id="MobiDB-lite"/>
    </source>
</evidence>
<feature type="transmembrane region" description="Helical" evidence="7">
    <location>
        <begin position="137"/>
        <end position="157"/>
    </location>
</feature>
<dbReference type="PANTHER" id="PTHR33048:SF146">
    <property type="entry name" value="INTEGRAL MEMBRANE PROTEIN"/>
    <property type="match status" value="1"/>
</dbReference>
<feature type="transmembrane region" description="Helical" evidence="7">
    <location>
        <begin position="182"/>
        <end position="205"/>
    </location>
</feature>
<comment type="similarity">
    <text evidence="5">Belongs to the SAT4 family.</text>
</comment>
<keyword evidence="10" id="KW-1185">Reference proteome</keyword>
<dbReference type="InterPro" id="IPR052337">
    <property type="entry name" value="SAT4-like"/>
</dbReference>
<evidence type="ECO:0000256" key="5">
    <source>
        <dbReference type="ARBA" id="ARBA00038359"/>
    </source>
</evidence>
<feature type="transmembrane region" description="Helical" evidence="7">
    <location>
        <begin position="258"/>
        <end position="279"/>
    </location>
</feature>
<keyword evidence="4 7" id="KW-0472">Membrane</keyword>
<reference evidence="9 10" key="1">
    <citation type="submission" date="2024-09" db="EMBL/GenBank/DDBJ databases">
        <title>Rethinking Asexuality: The Enigmatic Case of Functional Sexual Genes in Lepraria (Stereocaulaceae).</title>
        <authorList>
            <person name="Doellman M."/>
            <person name="Sun Y."/>
            <person name="Barcenas-Pena A."/>
            <person name="Lumbsch H.T."/>
            <person name="Grewe F."/>
        </authorList>
    </citation>
    <scope>NUCLEOTIDE SEQUENCE [LARGE SCALE GENOMIC DNA]</scope>
    <source>
        <strain evidence="9 10">Mercado 3170</strain>
    </source>
</reference>
<organism evidence="9 10">
    <name type="scientific">Stereocaulon virgatum</name>
    <dbReference type="NCBI Taxonomy" id="373712"/>
    <lineage>
        <taxon>Eukaryota</taxon>
        <taxon>Fungi</taxon>
        <taxon>Dikarya</taxon>
        <taxon>Ascomycota</taxon>
        <taxon>Pezizomycotina</taxon>
        <taxon>Lecanoromycetes</taxon>
        <taxon>OSLEUM clade</taxon>
        <taxon>Lecanoromycetidae</taxon>
        <taxon>Lecanorales</taxon>
        <taxon>Lecanorineae</taxon>
        <taxon>Stereocaulaceae</taxon>
        <taxon>Stereocaulon</taxon>
    </lineage>
</organism>
<evidence type="ECO:0000256" key="3">
    <source>
        <dbReference type="ARBA" id="ARBA00022989"/>
    </source>
</evidence>
<accession>A0ABR3ZUH3</accession>
<sequence>MASQGSSPSGNSTYCKANQGTVGLALTWALLTLGIIVVVSRLYVRLCLRHNIGWDDYTAVASLIIGIVNGGFFTKMITSGMGRHITCLPAESVVSMLEFSAISEALNVIGIGVVKISVCLTLLRVVDRGRRRISQFLWCLLVFVAVTHLALAMLFFLHCRPLAVLWNPKVHGSCLSTQTTVLAGYVGFAIDVITDLICAGIPILVIHRLQMNVQTKVALCILMGLGVFTAGCAVAKAVTLKGVFADDDTWGFTKPATWAAVEQFVGVIIASVPALRPLFSGFLANSRSWSPVFPNTRKIFSWSSKLSSSGPVENSEVRLQEGHLSGPSLRGSENSTKKLLAWYKEGESLRRNEQLSQSSTGYQEDIVHGADLEKLDEEHGINFLSEWSLPNIADRRSTIISLPLPSI</sequence>
<dbReference type="PANTHER" id="PTHR33048">
    <property type="entry name" value="PTH11-LIKE INTEGRAL MEMBRANE PROTEIN (AFU_ORTHOLOGUE AFUA_5G11245)"/>
    <property type="match status" value="1"/>
</dbReference>
<dbReference type="EMBL" id="JBEFKJ010000042">
    <property type="protein sequence ID" value="KAL2037250.1"/>
    <property type="molecule type" value="Genomic_DNA"/>
</dbReference>
<dbReference type="Pfam" id="PF20684">
    <property type="entry name" value="Fung_rhodopsin"/>
    <property type="match status" value="1"/>
</dbReference>
<comment type="subcellular location">
    <subcellularLocation>
        <location evidence="1">Membrane</location>
        <topology evidence="1">Multi-pass membrane protein</topology>
    </subcellularLocation>
</comment>
<dbReference type="Proteomes" id="UP001590950">
    <property type="component" value="Unassembled WGS sequence"/>
</dbReference>